<evidence type="ECO:0000256" key="1">
    <source>
        <dbReference type="SAM" id="Coils"/>
    </source>
</evidence>
<evidence type="ECO:0000313" key="3">
    <source>
        <dbReference type="Proteomes" id="UP000321595"/>
    </source>
</evidence>
<dbReference type="AlphaFoldDB" id="A0A5B8XXJ0"/>
<feature type="coiled-coil region" evidence="1">
    <location>
        <begin position="611"/>
        <end position="652"/>
    </location>
</feature>
<dbReference type="InterPro" id="IPR036525">
    <property type="entry name" value="Tubulin/FtsZ_GTPase_sf"/>
</dbReference>
<keyword evidence="3" id="KW-1185">Reference proteome</keyword>
<dbReference type="InterPro" id="IPR025904">
    <property type="entry name" value="Tubulin-like"/>
</dbReference>
<proteinExistence type="predicted"/>
<keyword evidence="1" id="KW-0175">Coiled coil</keyword>
<dbReference type="Gene3D" id="3.40.50.1440">
    <property type="entry name" value="Tubulin/FtsZ, GTPase domain"/>
    <property type="match status" value="1"/>
</dbReference>
<dbReference type="SUPFAM" id="SSF52490">
    <property type="entry name" value="Tubulin nucleotide-binding domain-like"/>
    <property type="match status" value="1"/>
</dbReference>
<dbReference type="EMBL" id="CP042467">
    <property type="protein sequence ID" value="QED29708.1"/>
    <property type="molecule type" value="Genomic_DNA"/>
</dbReference>
<protein>
    <recommendedName>
        <fullName evidence="4">Tubulin like</fullName>
    </recommendedName>
</protein>
<sequence length="1057" mass="121020">MKDYSDKLVSFSHISPTFFIGLGGSGSDIVNRIAAKLKSRWNWKSMQELVHFFAIDTNTHDLIKQENVPRDNRILISDFDKRTYVNLKRGRAHVDEDPFTTSWIHDWYEFRGTRGAGAGQIRIESRLSLHYQLEQDRGKIVQRLNSAMNVARHHDNPYRKSNPPHFNVFIYGSVAGGTGSGSFLSIAYLLRELIEAQSWIPKIYGTLIMPSLFLNDVPGALHSDINANGYAALKELEHLMKLGAEGSANEETYHYNPERAHEPKVDDKPFDFVYIADKPTKFQVDEYKNAIADAAYLLLYSPLIGAQAGDYDNYEKHQKALISGYTVYYGSNGCSVMILPDKDILEYCAMRFAARAMREYLLFDAGVPAEFAIHFEDPKFRRLSREAQNDEIDRKFCQFIDYMATQEDKDEIENGPYKAISTLLTPTKSSLDEEFGHVVDGFVSDVISKLSLPTLTATDITENNIKVDTELADLRQNRDDSRARMRPVWDSARQQLISGQTLQDFFLKHRTNPFAQRYFLIKMKDRLRAQIDEIQSTYDAQRKEVDLDSSEVGSKIKDWRERLNETAKLTMMERIKGSNADFHYTRNGFVEYFNGDLVEGNRAVLSNEFRLEFLRAALDHFEKRLESFREVATQAVDAIESLEKEAEESRQSGRFAHGDGLSNAYTLDVEVLEEVGGERLWNFFFEDRFVREGREFNYFRSDDIFPIITESFNPEIDKSGRRVPRTSREITDKISSELLALGKKRLAADIVGTREGGTDLSQRGLRLDDGLFYEAQYHFLRQYQADGSSQEPTREQLEEYIKSKMRFADSKSGPLANFADMNDTRVINSKVALFGIHDAYRERLGPLVNEVLPQAQAIPHWFDEKAMVFYQANLGIPLYFYKRVNTDLKAAYDRVMSKAGVERGYPLHVDSRWEDSLPNLDPNEAKAAERKDSEREDRLNFGLGFAIGLFRTDSDGSIHWHVQGVSGALGKDRPSAYKALKSLDERTMRRINAELENARVEWLKSSTAPVRELVRGYLAELDEAIWKLNATKTAASADLLKFLELEESLLRAWSEEG</sequence>
<dbReference type="KEGG" id="bbae:FRD01_21195"/>
<evidence type="ECO:0000313" key="2">
    <source>
        <dbReference type="EMBL" id="QED29708.1"/>
    </source>
</evidence>
<evidence type="ECO:0008006" key="4">
    <source>
        <dbReference type="Google" id="ProtNLM"/>
    </source>
</evidence>
<dbReference type="Pfam" id="PF13809">
    <property type="entry name" value="Tubulin_2"/>
    <property type="match status" value="1"/>
</dbReference>
<dbReference type="RefSeq" id="WP_146962941.1">
    <property type="nucleotide sequence ID" value="NZ_CP042467.1"/>
</dbReference>
<gene>
    <name evidence="2" type="ORF">FRD01_21195</name>
</gene>
<dbReference type="OrthoDB" id="5521991at2"/>
<accession>A0A5B8XXJ0</accession>
<name>A0A5B8XXJ0_9DELT</name>
<organism evidence="2 3">
    <name type="scientific">Microvenator marinus</name>
    <dbReference type="NCBI Taxonomy" id="2600177"/>
    <lineage>
        <taxon>Bacteria</taxon>
        <taxon>Deltaproteobacteria</taxon>
        <taxon>Bradymonadales</taxon>
        <taxon>Microvenatoraceae</taxon>
        <taxon>Microvenator</taxon>
    </lineage>
</organism>
<reference evidence="2 3" key="1">
    <citation type="submission" date="2019-08" db="EMBL/GenBank/DDBJ databases">
        <authorList>
            <person name="Liang Q."/>
        </authorList>
    </citation>
    <scope>NUCLEOTIDE SEQUENCE [LARGE SCALE GENOMIC DNA]</scope>
    <source>
        <strain evidence="2 3">V1718</strain>
    </source>
</reference>
<dbReference type="Proteomes" id="UP000321595">
    <property type="component" value="Chromosome"/>
</dbReference>